<dbReference type="Ensembl" id="ENSMUST00000219110.2">
    <property type="protein sequence ID" value="ENSMUSP00000151468.2"/>
    <property type="gene ID" value="ENSMUSG00000112187.2"/>
</dbReference>
<evidence type="ECO:0000313" key="12">
    <source>
        <dbReference type="Ensembl" id="ENSMUSP00000151468.2"/>
    </source>
</evidence>
<evidence type="ECO:0000256" key="2">
    <source>
        <dbReference type="ARBA" id="ARBA00004760"/>
    </source>
</evidence>
<evidence type="ECO:0000256" key="11">
    <source>
        <dbReference type="SAM" id="Phobius"/>
    </source>
</evidence>
<gene>
    <name evidence="12 13" type="primary">Gm6993</name>
</gene>
<evidence type="ECO:0000256" key="3">
    <source>
        <dbReference type="ARBA" id="ARBA00004991"/>
    </source>
</evidence>
<reference evidence="12" key="3">
    <citation type="submission" date="2025-08" db="UniProtKB">
        <authorList>
            <consortium name="Ensembl"/>
        </authorList>
    </citation>
    <scope>IDENTIFICATION</scope>
    <source>
        <strain evidence="12">C57BL/6J</strain>
    </source>
</reference>
<dbReference type="SMR" id="A0A1W2P738"/>
<comment type="subcellular location">
    <subcellularLocation>
        <location evidence="1">Endoplasmic reticulum membrane</location>
        <topology evidence="1">Multi-pass membrane protein</topology>
    </subcellularLocation>
</comment>
<protein>
    <submittedName>
        <fullName evidence="12">Predicted gene 6993</fullName>
    </submittedName>
</protein>
<dbReference type="InterPro" id="IPR024512">
    <property type="entry name" value="Ser_palmitoyltrfase_ssu-like"/>
</dbReference>
<accession>A0A1W2P738</accession>
<dbReference type="UniPathway" id="UPA00222"/>
<evidence type="ECO:0000256" key="1">
    <source>
        <dbReference type="ARBA" id="ARBA00004477"/>
    </source>
</evidence>
<proteinExistence type="inferred from homology"/>
<dbReference type="PANTHER" id="PTHR47084">
    <property type="entry name" value="SERINE PALMITOYLTRANSFERASE SMALL SUBUNIT A"/>
    <property type="match status" value="1"/>
</dbReference>
<dbReference type="MGI" id="MGI:3644833">
    <property type="gene designation" value="Gm6993"/>
</dbReference>
<dbReference type="AGR" id="MGI:3644833"/>
<dbReference type="InParanoid" id="A0A1W2P738"/>
<keyword evidence="5" id="KW-0256">Endoplasmic reticulum</keyword>
<comment type="similarity">
    <text evidence="10">Belongs to the SPTSS family. SPTSSA subfamily.</text>
</comment>
<dbReference type="GO" id="GO:0005789">
    <property type="term" value="C:endoplasmic reticulum membrane"/>
    <property type="evidence" value="ECO:0007669"/>
    <property type="project" value="UniProtKB-SubCell"/>
</dbReference>
<evidence type="ECO:0000313" key="13">
    <source>
        <dbReference type="MGI" id="MGI:3644833"/>
    </source>
</evidence>
<dbReference type="FunCoup" id="A0A1W2P738">
    <property type="interactions" value="2"/>
</dbReference>
<feature type="transmembrane region" description="Helical" evidence="11">
    <location>
        <begin position="34"/>
        <end position="54"/>
    </location>
</feature>
<dbReference type="GO" id="GO:0017059">
    <property type="term" value="C:serine palmitoyltransferase complex"/>
    <property type="evidence" value="ECO:0000266"/>
    <property type="project" value="GO_Central"/>
</dbReference>
<comment type="pathway">
    <text evidence="3">Sphingolipid metabolism.</text>
</comment>
<dbReference type="RNAct" id="A0A1W2P738">
    <property type="molecule type" value="protein"/>
</dbReference>
<evidence type="ECO:0000256" key="6">
    <source>
        <dbReference type="ARBA" id="ARBA00022919"/>
    </source>
</evidence>
<comment type="pathway">
    <text evidence="2">Lipid metabolism; sphingolipid metabolism.</text>
</comment>
<sequence length="69" mass="8003">MAGMAVRAWKLMSWLDYQYLLVTVLYMLEPPVQTVFNPMLVSVVVALYTSYVFVPQNSMTILHYLEVVQ</sequence>
<organism evidence="12 14">
    <name type="scientific">Mus musculus</name>
    <name type="common">Mouse</name>
    <dbReference type="NCBI Taxonomy" id="10090"/>
    <lineage>
        <taxon>Eukaryota</taxon>
        <taxon>Metazoa</taxon>
        <taxon>Chordata</taxon>
        <taxon>Craniata</taxon>
        <taxon>Vertebrata</taxon>
        <taxon>Euteleostomi</taxon>
        <taxon>Mammalia</taxon>
        <taxon>Eutheria</taxon>
        <taxon>Euarchontoglires</taxon>
        <taxon>Glires</taxon>
        <taxon>Rodentia</taxon>
        <taxon>Myomorpha</taxon>
        <taxon>Muroidea</taxon>
        <taxon>Muridae</taxon>
        <taxon>Murinae</taxon>
        <taxon>Mus</taxon>
        <taxon>Mus</taxon>
    </lineage>
</organism>
<dbReference type="AlphaFoldDB" id="A0A1W2P738"/>
<keyword evidence="4 11" id="KW-0812">Transmembrane</keyword>
<dbReference type="KEGG" id="mmu:102635514"/>
<dbReference type="Bgee" id="ENSMUSG00000112187">
    <property type="expression patterns" value="Expressed in animal zygote and 2 other cell types or tissues"/>
</dbReference>
<dbReference type="InterPro" id="IPR051900">
    <property type="entry name" value="SPT_small_subunit"/>
</dbReference>
<dbReference type="GO" id="GO:0046513">
    <property type="term" value="P:ceramide biosynthetic process"/>
    <property type="evidence" value="ECO:0000318"/>
    <property type="project" value="GO_Central"/>
</dbReference>
<reference evidence="12" key="4">
    <citation type="submission" date="2025-09" db="UniProtKB">
        <authorList>
            <consortium name="Ensembl"/>
        </authorList>
    </citation>
    <scope>IDENTIFICATION</scope>
    <source>
        <strain evidence="12">C57BL/6J</strain>
    </source>
</reference>
<keyword evidence="9 11" id="KW-0472">Membrane</keyword>
<keyword evidence="7 11" id="KW-1133">Transmembrane helix</keyword>
<reference evidence="12 14" key="1">
    <citation type="journal article" date="2009" name="PLoS Biol.">
        <title>Lineage-specific biology revealed by a finished genome assembly of the mouse.</title>
        <authorList>
            <consortium name="Mouse Genome Sequencing Consortium"/>
            <person name="Church D.M."/>
            <person name="Goodstadt L."/>
            <person name="Hillier L.W."/>
            <person name="Zody M.C."/>
            <person name="Goldstein S."/>
            <person name="She X."/>
            <person name="Bult C.J."/>
            <person name="Agarwala R."/>
            <person name="Cherry J.L."/>
            <person name="DiCuccio M."/>
            <person name="Hlavina W."/>
            <person name="Kapustin Y."/>
            <person name="Meric P."/>
            <person name="Maglott D."/>
            <person name="Birtle Z."/>
            <person name="Marques A.C."/>
            <person name="Graves T."/>
            <person name="Zhou S."/>
            <person name="Teague B."/>
            <person name="Potamousis K."/>
            <person name="Churas C."/>
            <person name="Place M."/>
            <person name="Herschleb J."/>
            <person name="Runnheim R."/>
            <person name="Forrest D."/>
            <person name="Amos-Landgraf J."/>
            <person name="Schwartz D.C."/>
            <person name="Cheng Z."/>
            <person name="Lindblad-Toh K."/>
            <person name="Eichler E.E."/>
            <person name="Ponting C.P."/>
        </authorList>
    </citation>
    <scope>NUCLEOTIDE SEQUENCE [LARGE SCALE GENOMIC DNA]</scope>
    <source>
        <strain evidence="12 14">C57BL/6J</strain>
    </source>
</reference>
<dbReference type="STRING" id="10090.ENSMUSP00000151468"/>
<dbReference type="Proteomes" id="UP000000589">
    <property type="component" value="Chromosome 12"/>
</dbReference>
<dbReference type="GO" id="GO:0046512">
    <property type="term" value="P:sphingosine biosynthetic process"/>
    <property type="evidence" value="ECO:0000266"/>
    <property type="project" value="GO_Central"/>
</dbReference>
<dbReference type="GO" id="GO:0005783">
    <property type="term" value="C:endoplasmic reticulum"/>
    <property type="evidence" value="ECO:0000266"/>
    <property type="project" value="GO_Central"/>
</dbReference>
<keyword evidence="6" id="KW-0746">Sphingolipid metabolism</keyword>
<evidence type="ECO:0000256" key="7">
    <source>
        <dbReference type="ARBA" id="ARBA00022989"/>
    </source>
</evidence>
<evidence type="ECO:0000256" key="9">
    <source>
        <dbReference type="ARBA" id="ARBA00023136"/>
    </source>
</evidence>
<evidence type="ECO:0000256" key="10">
    <source>
        <dbReference type="ARBA" id="ARBA00038370"/>
    </source>
</evidence>
<evidence type="ECO:0000256" key="5">
    <source>
        <dbReference type="ARBA" id="ARBA00022824"/>
    </source>
</evidence>
<keyword evidence="8" id="KW-0443">Lipid metabolism</keyword>
<keyword evidence="14" id="KW-1185">Reference proteome</keyword>
<dbReference type="VEuPathDB" id="HostDB:ENSMUSG00000112187"/>
<dbReference type="GO" id="GO:0008104">
    <property type="term" value="P:intracellular protein localization"/>
    <property type="evidence" value="ECO:0000266"/>
    <property type="project" value="GO_Central"/>
</dbReference>
<dbReference type="Pfam" id="PF11779">
    <property type="entry name" value="SPT_ssu-like"/>
    <property type="match status" value="1"/>
</dbReference>
<dbReference type="GeneTree" id="ENSGT00940000167277"/>
<evidence type="ECO:0000256" key="4">
    <source>
        <dbReference type="ARBA" id="ARBA00022692"/>
    </source>
</evidence>
<reference evidence="12 14" key="2">
    <citation type="journal article" date="2011" name="PLoS Biol.">
        <title>Modernizing reference genome assemblies.</title>
        <authorList>
            <person name="Church D.M."/>
            <person name="Schneider V.A."/>
            <person name="Graves T."/>
            <person name="Auger K."/>
            <person name="Cunningham F."/>
            <person name="Bouk N."/>
            <person name="Chen H.C."/>
            <person name="Agarwala R."/>
            <person name="McLaren W.M."/>
            <person name="Ritchie G.R."/>
            <person name="Albracht D."/>
            <person name="Kremitzki M."/>
            <person name="Rock S."/>
            <person name="Kotkiewicz H."/>
            <person name="Kremitzki C."/>
            <person name="Wollam A."/>
            <person name="Trani L."/>
            <person name="Fulton L."/>
            <person name="Fulton R."/>
            <person name="Matthews L."/>
            <person name="Whitehead S."/>
            <person name="Chow W."/>
            <person name="Torrance J."/>
            <person name="Dunn M."/>
            <person name="Harden G."/>
            <person name="Threadgold G."/>
            <person name="Wood J."/>
            <person name="Collins J."/>
            <person name="Heath P."/>
            <person name="Griffiths G."/>
            <person name="Pelan S."/>
            <person name="Grafham D."/>
            <person name="Eichler E.E."/>
            <person name="Weinstock G."/>
            <person name="Mardis E.R."/>
            <person name="Wilson R.K."/>
            <person name="Howe K."/>
            <person name="Flicek P."/>
            <person name="Hubbard T."/>
        </authorList>
    </citation>
    <scope>NUCLEOTIDE SEQUENCE [LARGE SCALE GENOMIC DNA]</scope>
    <source>
        <strain evidence="12 14">C57BL/6J</strain>
    </source>
</reference>
<dbReference type="RefSeq" id="XP_036013603.1">
    <property type="nucleotide sequence ID" value="XM_036157710.1"/>
</dbReference>
<dbReference type="PANTHER" id="PTHR47084:SF1">
    <property type="entry name" value="SERINE PALMITOYLTRANSFERASE SMALL SUBUNIT A"/>
    <property type="match status" value="1"/>
</dbReference>
<evidence type="ECO:0000313" key="14">
    <source>
        <dbReference type="Proteomes" id="UP000000589"/>
    </source>
</evidence>
<evidence type="ECO:0000256" key="8">
    <source>
        <dbReference type="ARBA" id="ARBA00023098"/>
    </source>
</evidence>
<dbReference type="GeneID" id="102635514"/>
<name>A0A1W2P738_MOUSE</name>